<evidence type="ECO:0000256" key="3">
    <source>
        <dbReference type="ARBA" id="ARBA00023163"/>
    </source>
</evidence>
<dbReference type="InterPro" id="IPR011711">
    <property type="entry name" value="GntR_C"/>
</dbReference>
<keyword evidence="3" id="KW-0804">Transcription</keyword>
<evidence type="ECO:0000313" key="6">
    <source>
        <dbReference type="Proteomes" id="UP000001955"/>
    </source>
</evidence>
<dbReference type="SMART" id="SM00895">
    <property type="entry name" value="FCD"/>
    <property type="match status" value="1"/>
</dbReference>
<name>I2BCY4_SHIBC</name>
<dbReference type="PRINTS" id="PR00035">
    <property type="entry name" value="HTHGNTR"/>
</dbReference>
<dbReference type="eggNOG" id="COG2186">
    <property type="taxonomic scope" value="Bacteria"/>
</dbReference>
<evidence type="ECO:0000256" key="1">
    <source>
        <dbReference type="ARBA" id="ARBA00023015"/>
    </source>
</evidence>
<dbReference type="PANTHER" id="PTHR43537">
    <property type="entry name" value="TRANSCRIPTIONAL REGULATOR, GNTR FAMILY"/>
    <property type="match status" value="1"/>
</dbReference>
<evidence type="ECO:0000256" key="2">
    <source>
        <dbReference type="ARBA" id="ARBA00023125"/>
    </source>
</evidence>
<dbReference type="InterPro" id="IPR000524">
    <property type="entry name" value="Tscrpt_reg_HTH_GntR"/>
</dbReference>
<dbReference type="EMBL" id="CP001560">
    <property type="protein sequence ID" value="AFJ48388.1"/>
    <property type="molecule type" value="Genomic_DNA"/>
</dbReference>
<keyword evidence="1" id="KW-0805">Transcription regulation</keyword>
<gene>
    <name evidence="5" type="ordered locus">EBL_c33250</name>
</gene>
<dbReference type="STRING" id="630626.EBL_c33250"/>
<dbReference type="PROSITE" id="PS50949">
    <property type="entry name" value="HTH_GNTR"/>
    <property type="match status" value="1"/>
</dbReference>
<feature type="domain" description="HTH gntR-type" evidence="4">
    <location>
        <begin position="6"/>
        <end position="74"/>
    </location>
</feature>
<dbReference type="InterPro" id="IPR008920">
    <property type="entry name" value="TF_FadR/GntR_C"/>
</dbReference>
<dbReference type="GO" id="GO:0003700">
    <property type="term" value="F:DNA-binding transcription factor activity"/>
    <property type="evidence" value="ECO:0007669"/>
    <property type="project" value="InterPro"/>
</dbReference>
<reference evidence="5 6" key="1">
    <citation type="journal article" date="2012" name="J. Bacteriol.">
        <title>Complete genome sequence of the B12-producing Shimwellia blattae strain DSM 4481, isolated from a cockroach.</title>
        <authorList>
            <person name="Brzuszkiewicz E."/>
            <person name="Waschkowitz T."/>
            <person name="Wiezer A."/>
            <person name="Daniel R."/>
        </authorList>
    </citation>
    <scope>NUCLEOTIDE SEQUENCE [LARGE SCALE GENOMIC DNA]</scope>
    <source>
        <strain evidence="6">ATCC 29907 / DSM 4481 / JCM 1650 / NBRC 105725 / CDC 9005-74</strain>
    </source>
</reference>
<dbReference type="PATRIC" id="fig|630626.3.peg.3239"/>
<protein>
    <submittedName>
        <fullName evidence="5">Putative galactonate operon transcriptional repressor</fullName>
    </submittedName>
</protein>
<dbReference type="Pfam" id="PF00392">
    <property type="entry name" value="GntR"/>
    <property type="match status" value="1"/>
</dbReference>
<organism evidence="5 6">
    <name type="scientific">Shimwellia blattae (strain ATCC 29907 / DSM 4481 / JCM 1650 / NBRC 105725 / CDC 9005-74)</name>
    <name type="common">Escherichia blattae</name>
    <dbReference type="NCBI Taxonomy" id="630626"/>
    <lineage>
        <taxon>Bacteria</taxon>
        <taxon>Pseudomonadati</taxon>
        <taxon>Pseudomonadota</taxon>
        <taxon>Gammaproteobacteria</taxon>
        <taxon>Enterobacterales</taxon>
        <taxon>Enterobacteriaceae</taxon>
        <taxon>Shimwellia</taxon>
    </lineage>
</organism>
<keyword evidence="6" id="KW-1185">Reference proteome</keyword>
<keyword evidence="2" id="KW-0238">DNA-binding</keyword>
<dbReference type="RefSeq" id="WP_002464154.1">
    <property type="nucleotide sequence ID" value="NC_017910.1"/>
</dbReference>
<dbReference type="CDD" id="cd07377">
    <property type="entry name" value="WHTH_GntR"/>
    <property type="match status" value="1"/>
</dbReference>
<dbReference type="AlphaFoldDB" id="I2BCY4"/>
<dbReference type="HOGENOM" id="CLU_017584_9_4_6"/>
<dbReference type="Gene3D" id="1.10.10.10">
    <property type="entry name" value="Winged helix-like DNA-binding domain superfamily/Winged helix DNA-binding domain"/>
    <property type="match status" value="1"/>
</dbReference>
<dbReference type="InterPro" id="IPR036388">
    <property type="entry name" value="WH-like_DNA-bd_sf"/>
</dbReference>
<dbReference type="Gene3D" id="1.20.120.530">
    <property type="entry name" value="GntR ligand-binding domain-like"/>
    <property type="match status" value="1"/>
</dbReference>
<dbReference type="InterPro" id="IPR036390">
    <property type="entry name" value="WH_DNA-bd_sf"/>
</dbReference>
<dbReference type="GO" id="GO:0003677">
    <property type="term" value="F:DNA binding"/>
    <property type="evidence" value="ECO:0007669"/>
    <property type="project" value="UniProtKB-KW"/>
</dbReference>
<dbReference type="KEGG" id="ebt:EBL_c33250"/>
<evidence type="ECO:0000259" key="4">
    <source>
        <dbReference type="PROSITE" id="PS50949"/>
    </source>
</evidence>
<dbReference type="Pfam" id="PF07729">
    <property type="entry name" value="FCD"/>
    <property type="match status" value="1"/>
</dbReference>
<dbReference type="Proteomes" id="UP000001955">
    <property type="component" value="Chromosome"/>
</dbReference>
<dbReference type="SMART" id="SM00345">
    <property type="entry name" value="HTH_GNTR"/>
    <property type="match status" value="1"/>
</dbReference>
<dbReference type="SUPFAM" id="SSF46785">
    <property type="entry name" value="Winged helix' DNA-binding domain"/>
    <property type="match status" value="1"/>
</dbReference>
<accession>K6WH26</accession>
<proteinExistence type="predicted"/>
<dbReference type="OrthoDB" id="9028214at2"/>
<dbReference type="SUPFAM" id="SSF48008">
    <property type="entry name" value="GntR ligand-binding domain-like"/>
    <property type="match status" value="1"/>
</dbReference>
<sequence>MKVTQGSVSESITRHLAGRILHGQLAPGLSLPGENELAAEYAASRTSVRNALQTLAAKGLVSIQAKKRSTVAPREQWNLLDIDVLGWLSAGQLDYALVEQLMVTRLIFEPNIATLAALHANAGDLAEMEQALLLMRAGQENHRRAQFESGDIAFHHALLQATHNPFLVSLGNALSAAMALSFRRTAEQDLSQTREAVDEHYRLFEAVRFQQPEQARQHMRTILLNAARKHIWQTPPGILRHIL</sequence>
<dbReference type="PANTHER" id="PTHR43537:SF44">
    <property type="entry name" value="GNTR FAMILY REGULATORY PROTEIN"/>
    <property type="match status" value="1"/>
</dbReference>
<accession>I2BCY4</accession>
<evidence type="ECO:0000313" key="5">
    <source>
        <dbReference type="EMBL" id="AFJ48388.1"/>
    </source>
</evidence>